<protein>
    <submittedName>
        <fullName evidence="2">Cupin domain-containing protein</fullName>
    </submittedName>
</protein>
<reference evidence="2 3" key="1">
    <citation type="submission" date="2018-07" db="EMBL/GenBank/DDBJ databases">
        <title>Modular assembly of carbohydrate-degrading microbial communities in the ocean.</title>
        <authorList>
            <person name="Enke T.N."/>
            <person name="Datta M.S."/>
            <person name="Schwartzman J.A."/>
            <person name="Cermak N."/>
            <person name="Schmitz D.A."/>
            <person name="Barrere J."/>
            <person name="Cordero O.X."/>
        </authorList>
    </citation>
    <scope>NUCLEOTIDE SEQUENCE [LARGE SCALE GENOMIC DNA]</scope>
    <source>
        <strain evidence="2 3">C3M10</strain>
    </source>
</reference>
<dbReference type="InterPro" id="IPR053146">
    <property type="entry name" value="QDO-like"/>
</dbReference>
<dbReference type="InterPro" id="IPR014710">
    <property type="entry name" value="RmlC-like_jellyroll"/>
</dbReference>
<dbReference type="Gene3D" id="2.60.120.10">
    <property type="entry name" value="Jelly Rolls"/>
    <property type="match status" value="1"/>
</dbReference>
<dbReference type="PANTHER" id="PTHR36440:SF1">
    <property type="entry name" value="PUTATIVE (AFU_ORTHOLOGUE AFUA_8G07350)-RELATED"/>
    <property type="match status" value="1"/>
</dbReference>
<accession>A0A366WQ93</accession>
<feature type="domain" description="Cupin type-2" evidence="1">
    <location>
        <begin position="36"/>
        <end position="103"/>
    </location>
</feature>
<organism evidence="2 3">
    <name type="scientific">Phaeobacter gallaeciensis</name>
    <dbReference type="NCBI Taxonomy" id="60890"/>
    <lineage>
        <taxon>Bacteria</taxon>
        <taxon>Pseudomonadati</taxon>
        <taxon>Pseudomonadota</taxon>
        <taxon>Alphaproteobacteria</taxon>
        <taxon>Rhodobacterales</taxon>
        <taxon>Roseobacteraceae</taxon>
        <taxon>Phaeobacter</taxon>
    </lineage>
</organism>
<dbReference type="OrthoDB" id="9798709at2"/>
<name>A0A366WQ93_9RHOB</name>
<evidence type="ECO:0000313" key="2">
    <source>
        <dbReference type="EMBL" id="RBW51317.1"/>
    </source>
</evidence>
<gene>
    <name evidence="2" type="ORF">DS909_19070</name>
</gene>
<dbReference type="Proteomes" id="UP000252706">
    <property type="component" value="Unassembled WGS sequence"/>
</dbReference>
<sequence>MRTDMATRPRTYNVLNILTRFHAFPSEVDGKFCLVECTVPVGAGAPPNHHAGETEGFFVLDGQIMFVIDGGEYPAGPGDYIAIPDGAVHAFKAIGDSPARVLILNAPGHMHEAFFTGLGTVLPDDQTKLPTPNEPDLGAVLKVAGEVGMTIVGPE</sequence>
<dbReference type="SUPFAM" id="SSF51182">
    <property type="entry name" value="RmlC-like cupins"/>
    <property type="match status" value="1"/>
</dbReference>
<dbReference type="InterPro" id="IPR013096">
    <property type="entry name" value="Cupin_2"/>
</dbReference>
<comment type="caution">
    <text evidence="2">The sequence shown here is derived from an EMBL/GenBank/DDBJ whole genome shotgun (WGS) entry which is preliminary data.</text>
</comment>
<evidence type="ECO:0000313" key="3">
    <source>
        <dbReference type="Proteomes" id="UP000252706"/>
    </source>
</evidence>
<proteinExistence type="predicted"/>
<dbReference type="PANTHER" id="PTHR36440">
    <property type="entry name" value="PUTATIVE (AFU_ORTHOLOGUE AFUA_8G07350)-RELATED"/>
    <property type="match status" value="1"/>
</dbReference>
<dbReference type="InterPro" id="IPR011051">
    <property type="entry name" value="RmlC_Cupin_sf"/>
</dbReference>
<dbReference type="AlphaFoldDB" id="A0A366WQ93"/>
<evidence type="ECO:0000259" key="1">
    <source>
        <dbReference type="Pfam" id="PF07883"/>
    </source>
</evidence>
<dbReference type="EMBL" id="QOCE01000046">
    <property type="protein sequence ID" value="RBW51317.1"/>
    <property type="molecule type" value="Genomic_DNA"/>
</dbReference>
<dbReference type="Pfam" id="PF07883">
    <property type="entry name" value="Cupin_2"/>
    <property type="match status" value="1"/>
</dbReference>